<dbReference type="GO" id="GO:0005509">
    <property type="term" value="F:calcium ion binding"/>
    <property type="evidence" value="ECO:0007669"/>
    <property type="project" value="InterPro"/>
</dbReference>
<dbReference type="EMBL" id="CDMY01000306">
    <property type="protein sequence ID" value="CEM01607.1"/>
    <property type="molecule type" value="Genomic_DNA"/>
</dbReference>
<protein>
    <recommendedName>
        <fullName evidence="2">EF-hand domain-containing protein</fullName>
    </recommendedName>
</protein>
<evidence type="ECO:0000259" key="2">
    <source>
        <dbReference type="PROSITE" id="PS50222"/>
    </source>
</evidence>
<proteinExistence type="predicted"/>
<dbReference type="InterPro" id="IPR018247">
    <property type="entry name" value="EF_Hand_1_Ca_BS"/>
</dbReference>
<sequence length="218" mass="25117">MANAACSQHEVDVLLPHMPFKSAMHIFRRKVDNNFHSPRDAFRRFSGSYEGAMDFQTFCKNAPDIFAEDFVNEAYLRPLFTAMDHDKDGAINYGDFLRCVSEVHDYAPFVDIPDIEHLEGMLTLEAAWNLLFLKVFGRFTSIQESFLGICRERLRQPANAITPEDFHAFLDTVGLRMFAEDEEELFKRIDTNGDGVIDYQEWENVLIYGAVHHGIVVR</sequence>
<keyword evidence="1" id="KW-0106">Calcium</keyword>
<dbReference type="PROSITE" id="PS50222">
    <property type="entry name" value="EF_HAND_2"/>
    <property type="match status" value="2"/>
</dbReference>
<gene>
    <name evidence="3" type="ORF">Vbra_20811</name>
</gene>
<feature type="domain" description="EF-hand" evidence="2">
    <location>
        <begin position="71"/>
        <end position="106"/>
    </location>
</feature>
<feature type="domain" description="EF-hand" evidence="2">
    <location>
        <begin position="177"/>
        <end position="212"/>
    </location>
</feature>
<dbReference type="VEuPathDB" id="CryptoDB:Vbra_20811"/>
<name>A0A0G4ETN6_VITBC</name>
<dbReference type="PROSITE" id="PS00018">
    <property type="entry name" value="EF_HAND_1"/>
    <property type="match status" value="2"/>
</dbReference>
<dbReference type="SUPFAM" id="SSF47473">
    <property type="entry name" value="EF-hand"/>
    <property type="match status" value="1"/>
</dbReference>
<accession>A0A0G4ETN6</accession>
<evidence type="ECO:0000313" key="4">
    <source>
        <dbReference type="Proteomes" id="UP000041254"/>
    </source>
</evidence>
<dbReference type="Pfam" id="PF13202">
    <property type="entry name" value="EF-hand_5"/>
    <property type="match status" value="2"/>
</dbReference>
<dbReference type="Proteomes" id="UP000041254">
    <property type="component" value="Unassembled WGS sequence"/>
</dbReference>
<dbReference type="PhylomeDB" id="A0A0G4ETN6"/>
<organism evidence="3 4">
    <name type="scientific">Vitrella brassicaformis (strain CCMP3155)</name>
    <dbReference type="NCBI Taxonomy" id="1169540"/>
    <lineage>
        <taxon>Eukaryota</taxon>
        <taxon>Sar</taxon>
        <taxon>Alveolata</taxon>
        <taxon>Colpodellida</taxon>
        <taxon>Vitrellaceae</taxon>
        <taxon>Vitrella</taxon>
    </lineage>
</organism>
<evidence type="ECO:0000313" key="3">
    <source>
        <dbReference type="EMBL" id="CEM01607.1"/>
    </source>
</evidence>
<dbReference type="OrthoDB" id="191686at2759"/>
<dbReference type="Gene3D" id="1.10.238.10">
    <property type="entry name" value="EF-hand"/>
    <property type="match status" value="2"/>
</dbReference>
<keyword evidence="4" id="KW-1185">Reference proteome</keyword>
<dbReference type="SMART" id="SM00054">
    <property type="entry name" value="EFh"/>
    <property type="match status" value="2"/>
</dbReference>
<reference evidence="3 4" key="1">
    <citation type="submission" date="2014-11" db="EMBL/GenBank/DDBJ databases">
        <authorList>
            <person name="Zhu J."/>
            <person name="Qi W."/>
            <person name="Song R."/>
        </authorList>
    </citation>
    <scope>NUCLEOTIDE SEQUENCE [LARGE SCALE GENOMIC DNA]</scope>
</reference>
<dbReference type="InterPro" id="IPR011992">
    <property type="entry name" value="EF-hand-dom_pair"/>
</dbReference>
<dbReference type="InParanoid" id="A0A0G4ETN6"/>
<dbReference type="InterPro" id="IPR002048">
    <property type="entry name" value="EF_hand_dom"/>
</dbReference>
<evidence type="ECO:0000256" key="1">
    <source>
        <dbReference type="ARBA" id="ARBA00022837"/>
    </source>
</evidence>
<dbReference type="CDD" id="cd00051">
    <property type="entry name" value="EFh"/>
    <property type="match status" value="1"/>
</dbReference>
<dbReference type="AlphaFoldDB" id="A0A0G4ETN6"/>